<evidence type="ECO:0000313" key="1">
    <source>
        <dbReference type="EMBL" id="NER26209.1"/>
    </source>
</evidence>
<comment type="caution">
    <text evidence="1">The sequence shown here is derived from an EMBL/GenBank/DDBJ whole genome shotgun (WGS) entry which is preliminary data.</text>
</comment>
<organism evidence="1">
    <name type="scientific">Symploca sp. SIO1C4</name>
    <dbReference type="NCBI Taxonomy" id="2607765"/>
    <lineage>
        <taxon>Bacteria</taxon>
        <taxon>Bacillati</taxon>
        <taxon>Cyanobacteriota</taxon>
        <taxon>Cyanophyceae</taxon>
        <taxon>Coleofasciculales</taxon>
        <taxon>Coleofasciculaceae</taxon>
        <taxon>Symploca</taxon>
    </lineage>
</organism>
<dbReference type="AlphaFoldDB" id="A0A6B3MZE3"/>
<sequence length="57" mass="6429">MVKPSSTPPGKLKILSSFLPEKDIKQFMVNSFLTNICVSSEEGNLSKLDHFWQLFGI</sequence>
<proteinExistence type="predicted"/>
<accession>A0A6B3MZE3</accession>
<gene>
    <name evidence="1" type="ORF">F6J89_00685</name>
</gene>
<dbReference type="EMBL" id="JAAHFQ010000007">
    <property type="protein sequence ID" value="NER26209.1"/>
    <property type="molecule type" value="Genomic_DNA"/>
</dbReference>
<name>A0A6B3MZE3_9CYAN</name>
<protein>
    <submittedName>
        <fullName evidence="1">Uncharacterized protein</fullName>
    </submittedName>
</protein>
<reference evidence="1" key="1">
    <citation type="submission" date="2019-11" db="EMBL/GenBank/DDBJ databases">
        <title>Genomic insights into an expanded diversity of filamentous marine cyanobacteria reveals the extraordinary biosynthetic potential of Moorea and Okeania.</title>
        <authorList>
            <person name="Ferreira Leao T."/>
            <person name="Wang M."/>
            <person name="Moss N."/>
            <person name="Da Silva R."/>
            <person name="Sanders J."/>
            <person name="Nurk S."/>
            <person name="Gurevich A."/>
            <person name="Humphrey G."/>
            <person name="Reher R."/>
            <person name="Zhu Q."/>
            <person name="Belda-Ferre P."/>
            <person name="Glukhov E."/>
            <person name="Rex R."/>
            <person name="Dorrestein P.C."/>
            <person name="Knight R."/>
            <person name="Pevzner P."/>
            <person name="Gerwick W.H."/>
            <person name="Gerwick L."/>
        </authorList>
    </citation>
    <scope>NUCLEOTIDE SEQUENCE</scope>
    <source>
        <strain evidence="1">SIO1C4</strain>
    </source>
</reference>